<dbReference type="InterPro" id="IPR013087">
    <property type="entry name" value="Znf_C2H2_type"/>
</dbReference>
<dbReference type="Pfam" id="PF02257">
    <property type="entry name" value="RFX_DNA_binding"/>
    <property type="match status" value="1"/>
</dbReference>
<keyword evidence="5" id="KW-0479">Metal-binding</keyword>
<evidence type="ECO:0008006" key="11">
    <source>
        <dbReference type="Google" id="ProtNLM"/>
    </source>
</evidence>
<dbReference type="PROSITE" id="PS51011">
    <property type="entry name" value="ARID"/>
    <property type="match status" value="1"/>
</dbReference>
<evidence type="ECO:0000259" key="8">
    <source>
        <dbReference type="PROSITE" id="PS51011"/>
    </source>
</evidence>
<keyword evidence="4" id="KW-0539">Nucleus</keyword>
<evidence type="ECO:0000256" key="3">
    <source>
        <dbReference type="ARBA" id="ARBA00023163"/>
    </source>
</evidence>
<dbReference type="Gene3D" id="1.10.150.60">
    <property type="entry name" value="ARID DNA-binding domain"/>
    <property type="match status" value="1"/>
</dbReference>
<dbReference type="PANTHER" id="PTHR22970">
    <property type="entry name" value="AT-RICH INTERACTIVE DOMAIN-CONTAINING PROTEIN 2"/>
    <property type="match status" value="1"/>
</dbReference>
<organism evidence="9">
    <name type="scientific">Medioppia subpectinata</name>
    <dbReference type="NCBI Taxonomy" id="1979941"/>
    <lineage>
        <taxon>Eukaryota</taxon>
        <taxon>Metazoa</taxon>
        <taxon>Ecdysozoa</taxon>
        <taxon>Arthropoda</taxon>
        <taxon>Chelicerata</taxon>
        <taxon>Arachnida</taxon>
        <taxon>Acari</taxon>
        <taxon>Acariformes</taxon>
        <taxon>Sarcoptiformes</taxon>
        <taxon>Oribatida</taxon>
        <taxon>Brachypylina</taxon>
        <taxon>Oppioidea</taxon>
        <taxon>Oppiidae</taxon>
        <taxon>Medioppia</taxon>
    </lineage>
</organism>
<evidence type="ECO:0000256" key="1">
    <source>
        <dbReference type="ARBA" id="ARBA00022853"/>
    </source>
</evidence>
<keyword evidence="2" id="KW-0805">Transcription regulation</keyword>
<protein>
    <recommendedName>
        <fullName evidence="11">AT-rich interactive domain-containing protein 2</fullName>
    </recommendedName>
</protein>
<dbReference type="OrthoDB" id="338531at2759"/>
<feature type="domain" description="C2H2-type" evidence="7">
    <location>
        <begin position="1239"/>
        <end position="1263"/>
    </location>
</feature>
<evidence type="ECO:0000259" key="7">
    <source>
        <dbReference type="PROSITE" id="PS50157"/>
    </source>
</evidence>
<feature type="compositionally biased region" description="Low complexity" evidence="6">
    <location>
        <begin position="633"/>
        <end position="669"/>
    </location>
</feature>
<dbReference type="GO" id="GO:0008270">
    <property type="term" value="F:zinc ion binding"/>
    <property type="evidence" value="ECO:0007669"/>
    <property type="project" value="UniProtKB-KW"/>
</dbReference>
<dbReference type="Gene3D" id="1.10.10.10">
    <property type="entry name" value="Winged helix-like DNA-binding domain superfamily/Winged helix DNA-binding domain"/>
    <property type="match status" value="1"/>
</dbReference>
<keyword evidence="1" id="KW-0156">Chromatin regulator</keyword>
<keyword evidence="10" id="KW-1185">Reference proteome</keyword>
<dbReference type="EMBL" id="OC856606">
    <property type="protein sequence ID" value="CAD7624005.1"/>
    <property type="molecule type" value="Genomic_DNA"/>
</dbReference>
<dbReference type="InterPro" id="IPR003150">
    <property type="entry name" value="DNA-bd_RFX"/>
</dbReference>
<keyword evidence="5" id="KW-0863">Zinc-finger</keyword>
<dbReference type="InterPro" id="IPR036431">
    <property type="entry name" value="ARID_dom_sf"/>
</dbReference>
<reference evidence="9" key="1">
    <citation type="submission" date="2020-11" db="EMBL/GenBank/DDBJ databases">
        <authorList>
            <person name="Tran Van P."/>
        </authorList>
    </citation>
    <scope>NUCLEOTIDE SEQUENCE</scope>
</reference>
<dbReference type="InterPro" id="IPR001606">
    <property type="entry name" value="ARID_dom"/>
</dbReference>
<dbReference type="SUPFAM" id="SSF46774">
    <property type="entry name" value="ARID-like"/>
    <property type="match status" value="1"/>
</dbReference>
<dbReference type="Pfam" id="PF01388">
    <property type="entry name" value="ARID"/>
    <property type="match status" value="1"/>
</dbReference>
<evidence type="ECO:0000256" key="6">
    <source>
        <dbReference type="SAM" id="MobiDB-lite"/>
    </source>
</evidence>
<name>A0A7R9KIQ8_9ACAR</name>
<dbReference type="GO" id="GO:0006325">
    <property type="term" value="P:chromatin organization"/>
    <property type="evidence" value="ECO:0007669"/>
    <property type="project" value="UniProtKB-KW"/>
</dbReference>
<sequence length="1430" mass="156981">MMDSKSEQFVSDLIQFYRNRGHHNPQPQQFVARINGKVVNLNQLYSYVIESGGSYKVNQLNLWDDIYCKLFKATSSGANISVALRQVYSRYLLPYEKTFSTNFGNDLLDDDEEESNFSFNSSHNYSHSHSFNSSVTTSLPIASYSHQYQCPQSVSTAIASETRNPLNKLFCSLLSGLPNELDFALKVSTILINSNRFEWTNDYKYINLLLECFKNYCCVCEQNDSLCPETDAEEIADDFDLWTQQNSCNCYQKFWFMCCSDEQTLELVFGPPEPTIEELSQQDFNKIKDKIRLIADIIRNLSFTYDCDNQDSIQSPSPVATPRLMKFLLLLSMSSDIQFNSIALDVMSNIASTTCVIHDDNVYTVIQQILHRRCVEIAMTSNNIHWTSRCLESVSRLFSANVEEINSFLESILLDYEVFTRITELMTCQYDISLLLAILEFCLALSQQKPYMLLKDDNKHLIKILLTLLNCESSQHFTTTALKRMKVIDDRPRVQNNQMSENNSVTVGAQSVGSSANTNSQNTSTDNETFAMNWLRQTYEPNINLNDSHSLKAADLYADYVKHCCRNSRRNVMAAQPFAQLTKRCFPSTTLTNSGTTIEGIVAKAVQNSSNPVPTSQLMSPILKAHLSAPPKNNSTSPVNTNSNCNNNLISNNSSNTTTSTTTTLNASSLPIPTTNTSTLIKSLLANKLRSNATVSAATTSFTPITPTKSATNTSFATLPLMRLHSPIPTTAPLPTTTTTLSNLTTINNEMNGETVVTNSPQLSSNTCTFTTFTTSIPTYSLSQSNTIFSASNATLTASSGQPQQQQFLLVRTIIASPGQQSGTTGLATTGTPVRLILPASMLTQQRLNTPGINGITTSSNVTISAANSLYVNSSTSSAISTNASDLFLKTVLSNSNSANSVPVSPIRSNVKSSPLLNVLLDKGKLPEFSTSAVVNNQMNSFGSANSATLVSSQTPKMYILTTKSPLAMKSLPAIQTQLNQTTQQLTPTVTLCSQLSSQNNTTLKSCLQTSPIVTFTQSPTNTTTTTNHSVVNKQSIPKSCVTPMINGELGSAIHTVNNVVNSVKSIHTISNSINTELHVKTSPTNCVNALNCLPATDLSPIKDMKRAVDDATKLIAKRRNEEENDTIVSNKKLKINSVLTIPSPLLSTNSIPNHDSVISDSILNPINNCVTNNSSQQVLTKASNLLSISSTTPSSAVTTITTITSSNIKNISTINNSNSNKDNNCVNNSNNNITICEFECQWNDCKKTFSRPSEVFFHVHNHHIMTTTFPNVMTCLWGGPEGTGPGCLSKRPKLSLLTHLLDFHCNPNVLQQDAVRKKQLSSVGTTAIVLPQPPAHPGYAHNAALLAIRRHATNYVEAPTLPPITTLTPLTVSIRLTSALILRNLALTSNFVKRTLECFEQYLCELCMTDGRDESRTIAQCLAVITDKT</sequence>
<keyword evidence="5" id="KW-0862">Zinc</keyword>
<evidence type="ECO:0000256" key="2">
    <source>
        <dbReference type="ARBA" id="ARBA00023015"/>
    </source>
</evidence>
<dbReference type="InterPro" id="IPR052406">
    <property type="entry name" value="Chromatin_Remodeling_Comp"/>
</dbReference>
<dbReference type="GO" id="GO:0006355">
    <property type="term" value="P:regulation of DNA-templated transcription"/>
    <property type="evidence" value="ECO:0007669"/>
    <property type="project" value="InterPro"/>
</dbReference>
<proteinExistence type="predicted"/>
<feature type="region of interest" description="Disordered" evidence="6">
    <location>
        <begin position="629"/>
        <end position="669"/>
    </location>
</feature>
<dbReference type="PANTHER" id="PTHR22970:SF14">
    <property type="entry name" value="AT-RICH INTERACTIVE DOMAIN-CONTAINING PROTEIN 2"/>
    <property type="match status" value="1"/>
</dbReference>
<dbReference type="EMBL" id="CAJPIZ010002031">
    <property type="protein sequence ID" value="CAG2104435.1"/>
    <property type="molecule type" value="Genomic_DNA"/>
</dbReference>
<dbReference type="SMART" id="SM01014">
    <property type="entry name" value="ARID"/>
    <property type="match status" value="1"/>
</dbReference>
<dbReference type="Proteomes" id="UP000759131">
    <property type="component" value="Unassembled WGS sequence"/>
</dbReference>
<accession>A0A7R9KIQ8</accession>
<dbReference type="GO" id="GO:0003677">
    <property type="term" value="F:DNA binding"/>
    <property type="evidence" value="ECO:0007669"/>
    <property type="project" value="InterPro"/>
</dbReference>
<keyword evidence="3" id="KW-0804">Transcription</keyword>
<feature type="domain" description="ARID" evidence="8">
    <location>
        <begin position="3"/>
        <end position="100"/>
    </location>
</feature>
<dbReference type="CDD" id="cd16100">
    <property type="entry name" value="ARID"/>
    <property type="match status" value="1"/>
</dbReference>
<dbReference type="InterPro" id="IPR036388">
    <property type="entry name" value="WH-like_DNA-bd_sf"/>
</dbReference>
<dbReference type="PROSITE" id="PS50157">
    <property type="entry name" value="ZINC_FINGER_C2H2_2"/>
    <property type="match status" value="1"/>
</dbReference>
<gene>
    <name evidence="9" type="ORF">OSB1V03_LOCUS4452</name>
</gene>
<evidence type="ECO:0000256" key="5">
    <source>
        <dbReference type="PROSITE-ProRule" id="PRU00042"/>
    </source>
</evidence>
<evidence type="ECO:0000313" key="9">
    <source>
        <dbReference type="EMBL" id="CAD7624005.1"/>
    </source>
</evidence>
<evidence type="ECO:0000256" key="4">
    <source>
        <dbReference type="ARBA" id="ARBA00023242"/>
    </source>
</evidence>
<evidence type="ECO:0000313" key="10">
    <source>
        <dbReference type="Proteomes" id="UP000759131"/>
    </source>
</evidence>
<dbReference type="SMART" id="SM00501">
    <property type="entry name" value="BRIGHT"/>
    <property type="match status" value="1"/>
</dbReference>